<sequence>MTKEISSMCPTKPEHVGMEPAGPAITRLDAARCSSSIFVDDDGNGDYDIDVAGDLEYNNDSWQSLLFKENKAVVGGGGSGSFNGHFRSILIAASYVACLVVASYALGIKLGSVIRSSGLNDARDDAKYIADGEHSTSIAKGMSTIDSSLMAFLAESSTLRARVVDLIIDDLTVPNGVCTERSDRFENAMEAMHLLETDGESIPMEGASLNHESLRKNGITNVVNWSPSAKCNAFDDIEYMCIRSVVGEQSMLEATNLAKLDEAVEYVEATRKAGGRVLSHCWYGRNRSITLLVAYLMKYEGMSASKASDLVKETRPQADPYLTVLQAYSKNYLSRKTRKYHK</sequence>
<dbReference type="CDD" id="cd14498">
    <property type="entry name" value="DSP"/>
    <property type="match status" value="1"/>
</dbReference>
<comment type="caution">
    <text evidence="6">The sequence shown here is derived from an EMBL/GenBank/DDBJ whole genome shotgun (WGS) entry which is preliminary data.</text>
</comment>
<keyword evidence="7" id="KW-1185">Reference proteome</keyword>
<dbReference type="PANTHER" id="PTHR10159">
    <property type="entry name" value="DUAL SPECIFICITY PROTEIN PHOSPHATASE"/>
    <property type="match status" value="1"/>
</dbReference>
<dbReference type="InterPro" id="IPR020422">
    <property type="entry name" value="TYR_PHOSPHATASE_DUAL_dom"/>
</dbReference>
<gene>
    <name evidence="6" type="ORF">ACHAXA_011763</name>
</gene>
<proteinExistence type="inferred from homology"/>
<dbReference type="AlphaFoldDB" id="A0ABD3RXM5"/>
<dbReference type="InterPro" id="IPR000340">
    <property type="entry name" value="Dual-sp_phosphatase_cat-dom"/>
</dbReference>
<dbReference type="Pfam" id="PF00782">
    <property type="entry name" value="DSPc"/>
    <property type="match status" value="1"/>
</dbReference>
<name>A0ABD3RXM5_9STRA</name>
<evidence type="ECO:0000256" key="1">
    <source>
        <dbReference type="ARBA" id="ARBA00008601"/>
    </source>
</evidence>
<reference evidence="6 7" key="1">
    <citation type="submission" date="2024-10" db="EMBL/GenBank/DDBJ databases">
        <title>Updated reference genomes for cyclostephanoid diatoms.</title>
        <authorList>
            <person name="Roberts W.R."/>
            <person name="Alverson A.J."/>
        </authorList>
    </citation>
    <scope>NUCLEOTIDE SEQUENCE [LARGE SCALE GENOMIC DNA]</scope>
    <source>
        <strain evidence="6 7">AJA228-03</strain>
    </source>
</reference>
<comment type="similarity">
    <text evidence="1">Belongs to the protein-tyrosine phosphatase family. Non-receptor class dual specificity subfamily.</text>
</comment>
<protein>
    <recommendedName>
        <fullName evidence="2">protein-tyrosine-phosphatase</fullName>
        <ecNumber evidence="2">3.1.3.48</ecNumber>
    </recommendedName>
</protein>
<dbReference type="InterPro" id="IPR000387">
    <property type="entry name" value="Tyr_Pase_dom"/>
</dbReference>
<evidence type="ECO:0000313" key="7">
    <source>
        <dbReference type="Proteomes" id="UP001530377"/>
    </source>
</evidence>
<dbReference type="GO" id="GO:0004725">
    <property type="term" value="F:protein tyrosine phosphatase activity"/>
    <property type="evidence" value="ECO:0007669"/>
    <property type="project" value="UniProtKB-EC"/>
</dbReference>
<evidence type="ECO:0000256" key="2">
    <source>
        <dbReference type="ARBA" id="ARBA00013064"/>
    </source>
</evidence>
<dbReference type="EC" id="3.1.3.48" evidence="2"/>
<keyword evidence="3" id="KW-0378">Hydrolase</keyword>
<evidence type="ECO:0000256" key="4">
    <source>
        <dbReference type="ARBA" id="ARBA00022912"/>
    </source>
</evidence>
<feature type="domain" description="Tyrosine specific protein phosphatases" evidence="5">
    <location>
        <begin position="258"/>
        <end position="316"/>
    </location>
</feature>
<evidence type="ECO:0000313" key="6">
    <source>
        <dbReference type="EMBL" id="KAL3816975.1"/>
    </source>
</evidence>
<dbReference type="Gene3D" id="3.90.190.10">
    <property type="entry name" value="Protein tyrosine phosphatase superfamily"/>
    <property type="match status" value="1"/>
</dbReference>
<evidence type="ECO:0000256" key="3">
    <source>
        <dbReference type="ARBA" id="ARBA00022801"/>
    </source>
</evidence>
<accession>A0ABD3RXM5</accession>
<dbReference type="PANTHER" id="PTHR10159:SF529">
    <property type="entry name" value="TYROSINE-PROTEIN PHOSPHATASE DOMAIN-CONTAINING PROTEIN"/>
    <property type="match status" value="1"/>
</dbReference>
<dbReference type="SUPFAM" id="SSF52799">
    <property type="entry name" value="(Phosphotyrosine protein) phosphatases II"/>
    <property type="match status" value="1"/>
</dbReference>
<organism evidence="6 7">
    <name type="scientific">Cyclostephanos tholiformis</name>
    <dbReference type="NCBI Taxonomy" id="382380"/>
    <lineage>
        <taxon>Eukaryota</taxon>
        <taxon>Sar</taxon>
        <taxon>Stramenopiles</taxon>
        <taxon>Ochrophyta</taxon>
        <taxon>Bacillariophyta</taxon>
        <taxon>Coscinodiscophyceae</taxon>
        <taxon>Thalassiosirophycidae</taxon>
        <taxon>Stephanodiscales</taxon>
        <taxon>Stephanodiscaceae</taxon>
        <taxon>Cyclostephanos</taxon>
    </lineage>
</organism>
<dbReference type="PROSITE" id="PS50056">
    <property type="entry name" value="TYR_PHOSPHATASE_2"/>
    <property type="match status" value="1"/>
</dbReference>
<dbReference type="InterPro" id="IPR029021">
    <property type="entry name" value="Prot-tyrosine_phosphatase-like"/>
</dbReference>
<dbReference type="EMBL" id="JALLPB020000123">
    <property type="protein sequence ID" value="KAL3816975.1"/>
    <property type="molecule type" value="Genomic_DNA"/>
</dbReference>
<keyword evidence="4" id="KW-0904">Protein phosphatase</keyword>
<evidence type="ECO:0000259" key="5">
    <source>
        <dbReference type="PROSITE" id="PS50056"/>
    </source>
</evidence>
<dbReference type="SMART" id="SM00195">
    <property type="entry name" value="DSPc"/>
    <property type="match status" value="1"/>
</dbReference>
<dbReference type="Proteomes" id="UP001530377">
    <property type="component" value="Unassembled WGS sequence"/>
</dbReference>